<feature type="region of interest" description="Disordered" evidence="1">
    <location>
        <begin position="1"/>
        <end position="22"/>
    </location>
</feature>
<protein>
    <submittedName>
        <fullName evidence="3">Uncharacterized protein</fullName>
    </submittedName>
</protein>
<dbReference type="Proteomes" id="UP001610631">
    <property type="component" value="Unassembled WGS sequence"/>
</dbReference>
<keyword evidence="2" id="KW-0472">Membrane</keyword>
<evidence type="ECO:0000256" key="1">
    <source>
        <dbReference type="SAM" id="MobiDB-lite"/>
    </source>
</evidence>
<comment type="caution">
    <text evidence="3">The sequence shown here is derived from an EMBL/GenBank/DDBJ whole genome shotgun (WGS) entry which is preliminary data.</text>
</comment>
<gene>
    <name evidence="3" type="ORF">WDV06_04650</name>
</gene>
<organism evidence="3 4">
    <name type="scientific">Streptomyces racemochromogenes</name>
    <dbReference type="NCBI Taxonomy" id="67353"/>
    <lineage>
        <taxon>Bacteria</taxon>
        <taxon>Bacillati</taxon>
        <taxon>Actinomycetota</taxon>
        <taxon>Actinomycetes</taxon>
        <taxon>Kitasatosporales</taxon>
        <taxon>Streptomycetaceae</taxon>
        <taxon>Streptomyces</taxon>
    </lineage>
</organism>
<dbReference type="EMBL" id="JBBDHD010000007">
    <property type="protein sequence ID" value="MFH7594381.1"/>
    <property type="molecule type" value="Genomic_DNA"/>
</dbReference>
<dbReference type="RefSeq" id="WP_395508314.1">
    <property type="nucleotide sequence ID" value="NZ_JBBDHD010000007.1"/>
</dbReference>
<evidence type="ECO:0000313" key="3">
    <source>
        <dbReference type="EMBL" id="MFH7594381.1"/>
    </source>
</evidence>
<evidence type="ECO:0000313" key="4">
    <source>
        <dbReference type="Proteomes" id="UP001610631"/>
    </source>
</evidence>
<evidence type="ECO:0000256" key="2">
    <source>
        <dbReference type="SAM" id="Phobius"/>
    </source>
</evidence>
<feature type="transmembrane region" description="Helical" evidence="2">
    <location>
        <begin position="28"/>
        <end position="52"/>
    </location>
</feature>
<proteinExistence type="predicted"/>
<sequence>MINDLGSLPKPAASPPVFDDPHGHRRRIVTVAGVVVGLLCLCVLAIGGSVLYADPQPPATHPAEAVEAPPLPR</sequence>
<keyword evidence="2" id="KW-0812">Transmembrane</keyword>
<keyword evidence="2" id="KW-1133">Transmembrane helix</keyword>
<reference evidence="3 4" key="1">
    <citation type="submission" date="2024-03" db="EMBL/GenBank/DDBJ databases">
        <title>Whole genome sequencing of Streptomyces racemochromogenes, to identify antimicrobial biosynthetic gene clusters.</title>
        <authorList>
            <person name="Suryawanshi P."/>
            <person name="Krishnaraj P.U."/>
            <person name="Arun Y.P."/>
            <person name="Suryawanshi M.P."/>
            <person name="Rakshit O."/>
        </authorList>
    </citation>
    <scope>NUCLEOTIDE SEQUENCE [LARGE SCALE GENOMIC DNA]</scope>
    <source>
        <strain evidence="3 4">AUDT626</strain>
    </source>
</reference>
<accession>A0ABW7P7S0</accession>
<keyword evidence="4" id="KW-1185">Reference proteome</keyword>
<name>A0ABW7P7S0_9ACTN</name>